<dbReference type="GO" id="GO:0015421">
    <property type="term" value="F:ABC-type oligopeptide transporter activity"/>
    <property type="evidence" value="ECO:0007669"/>
    <property type="project" value="TreeGrafter"/>
</dbReference>
<dbReference type="PROSITE" id="PS50929">
    <property type="entry name" value="ABC_TM1F"/>
    <property type="match status" value="1"/>
</dbReference>
<feature type="transmembrane region" description="Helical" evidence="7">
    <location>
        <begin position="143"/>
        <end position="169"/>
    </location>
</feature>
<comment type="subcellular location">
    <subcellularLocation>
        <location evidence="1">Cell membrane</location>
        <topology evidence="1">Multi-pass membrane protein</topology>
    </subcellularLocation>
</comment>
<keyword evidence="11" id="KW-1185">Reference proteome</keyword>
<keyword evidence="5 7" id="KW-1133">Transmembrane helix</keyword>
<dbReference type="InterPro" id="IPR036640">
    <property type="entry name" value="ABC1_TM_sf"/>
</dbReference>
<dbReference type="InterPro" id="IPR027417">
    <property type="entry name" value="P-loop_NTPase"/>
</dbReference>
<feature type="domain" description="ABC transporter" evidence="8">
    <location>
        <begin position="334"/>
        <end position="546"/>
    </location>
</feature>
<dbReference type="PROSITE" id="PS00211">
    <property type="entry name" value="ABC_TRANSPORTER_1"/>
    <property type="match status" value="1"/>
</dbReference>
<sequence length="547" mass="62038">MENKVTIKTYLWRCKKENSIWLFWILVNSVCVFLNGILSARAITTLVSFDLKGFILYSLSILAVNILWVIQIYQGAKANEKAIQMMAIEIRKDIALKLEQAGILNYEKKNQATYLSWLTNDINTIIDLGFETLELMVMQALNIVFAIVAFLSFHYSLLFTIAIFFLMMVKLPKLFAASMEKKAVTFTEKNEELVQAIDDVLSGYRNLSNANKIGFMTRKIMNFSHQYANAKIDYAKSLGGLMSVQNGTSFISQIVILIHSGVLYFYRLMPIGGVSSSQYFASIIFAGLTGLTANYTEFKSVDKIFEKFNAIDADWQLNNFSKPAGNISFVNGDISLNQLTLKREQQVVFEHLTLHFEKNKKYALTGTSGVGKSSLLKLIKGELFPDSGTISFNGISLLEIDRQSLNDNISYVSADDHIFNESLRFNLTLGKEVEQSEIDRVLDILHLKNWVSDLDKGLETRLSQITQDISSGQKQRILLARLLLEDKPVWLIDEGTSAIDKDNRKLIEEELLKQPNKTILFVTHHLSETLAERLDSQIHLDDFVAKH</sequence>
<dbReference type="PANTHER" id="PTHR43394:SF1">
    <property type="entry name" value="ATP-BINDING CASSETTE SUB-FAMILY B MEMBER 10, MITOCHONDRIAL"/>
    <property type="match status" value="1"/>
</dbReference>
<dbReference type="EMBL" id="JAENBP010000001">
    <property type="protein sequence ID" value="MBJ8349287.1"/>
    <property type="molecule type" value="Genomic_DNA"/>
</dbReference>
<dbReference type="Gene3D" id="3.40.50.300">
    <property type="entry name" value="P-loop containing nucleotide triphosphate hydrolases"/>
    <property type="match status" value="1"/>
</dbReference>
<evidence type="ECO:0000256" key="3">
    <source>
        <dbReference type="ARBA" id="ARBA00022741"/>
    </source>
</evidence>
<dbReference type="InterPro" id="IPR003439">
    <property type="entry name" value="ABC_transporter-like_ATP-bd"/>
</dbReference>
<feature type="transmembrane region" description="Helical" evidence="7">
    <location>
        <begin position="21"/>
        <end position="43"/>
    </location>
</feature>
<dbReference type="GO" id="GO:0016887">
    <property type="term" value="F:ATP hydrolysis activity"/>
    <property type="evidence" value="ECO:0007669"/>
    <property type="project" value="InterPro"/>
</dbReference>
<keyword evidence="4 10" id="KW-0067">ATP-binding</keyword>
<evidence type="ECO:0000259" key="9">
    <source>
        <dbReference type="PROSITE" id="PS50929"/>
    </source>
</evidence>
<dbReference type="Pfam" id="PF00664">
    <property type="entry name" value="ABC_membrane"/>
    <property type="match status" value="1"/>
</dbReference>
<dbReference type="InterPro" id="IPR011527">
    <property type="entry name" value="ABC1_TM_dom"/>
</dbReference>
<keyword evidence="2 7" id="KW-0812">Transmembrane</keyword>
<dbReference type="SUPFAM" id="SSF52540">
    <property type="entry name" value="P-loop containing nucleoside triphosphate hydrolases"/>
    <property type="match status" value="1"/>
</dbReference>
<gene>
    <name evidence="10" type="ORF">JHK64_01410</name>
</gene>
<dbReference type="RefSeq" id="WP_199567211.1">
    <property type="nucleotide sequence ID" value="NZ_JAENBP010000001.1"/>
</dbReference>
<dbReference type="InterPro" id="IPR039421">
    <property type="entry name" value="Type_1_exporter"/>
</dbReference>
<comment type="caution">
    <text evidence="10">The sequence shown here is derived from an EMBL/GenBank/DDBJ whole genome shotgun (WGS) entry which is preliminary data.</text>
</comment>
<dbReference type="GO" id="GO:0005886">
    <property type="term" value="C:plasma membrane"/>
    <property type="evidence" value="ECO:0007669"/>
    <property type="project" value="UniProtKB-SubCell"/>
</dbReference>
<evidence type="ECO:0000313" key="10">
    <source>
        <dbReference type="EMBL" id="MBJ8349287.1"/>
    </source>
</evidence>
<evidence type="ECO:0000256" key="1">
    <source>
        <dbReference type="ARBA" id="ARBA00004651"/>
    </source>
</evidence>
<dbReference type="CDD" id="cd03228">
    <property type="entry name" value="ABCC_MRP_Like"/>
    <property type="match status" value="1"/>
</dbReference>
<evidence type="ECO:0000256" key="6">
    <source>
        <dbReference type="ARBA" id="ARBA00023136"/>
    </source>
</evidence>
<evidence type="ECO:0000313" key="11">
    <source>
        <dbReference type="Proteomes" id="UP000644875"/>
    </source>
</evidence>
<protein>
    <submittedName>
        <fullName evidence="10">ABC transporter ATP-binding protein</fullName>
    </submittedName>
</protein>
<dbReference type="Gene3D" id="1.20.1560.10">
    <property type="entry name" value="ABC transporter type 1, transmembrane domain"/>
    <property type="match status" value="1"/>
</dbReference>
<keyword evidence="6 7" id="KW-0472">Membrane</keyword>
<evidence type="ECO:0000256" key="4">
    <source>
        <dbReference type="ARBA" id="ARBA00022840"/>
    </source>
</evidence>
<keyword evidence="3" id="KW-0547">Nucleotide-binding</keyword>
<feature type="transmembrane region" description="Helical" evidence="7">
    <location>
        <begin position="55"/>
        <end position="76"/>
    </location>
</feature>
<proteinExistence type="predicted"/>
<evidence type="ECO:0000256" key="2">
    <source>
        <dbReference type="ARBA" id="ARBA00022692"/>
    </source>
</evidence>
<reference evidence="10 11" key="1">
    <citation type="journal article" date="2021" name="Int. J. Syst. Evol. Microbiol.">
        <title>Streptococcus vicugnae sp. nov., isolated from faeces of alpacas (Vicugna pacos) and cattle (Bos taurus), Streptococcus zalophi sp. nov., and Streptococcus pacificus sp. nov., isolated from respiratory tract of California sea lions (Zalophus californianus).</title>
        <authorList>
            <person name="Volokhov D.V."/>
            <person name="Zagorodnyaya T.A."/>
            <person name="Shen Z."/>
            <person name="Blom J."/>
            <person name="Furtak V.A."/>
            <person name="Eisenberg T."/>
            <person name="Fan P."/>
            <person name="Jeong K.C."/>
            <person name="Gao Y."/>
            <person name="Zhang S."/>
            <person name="Amselle M."/>
        </authorList>
    </citation>
    <scope>NUCLEOTIDE SEQUENCE [LARGE SCALE GENOMIC DNA]</scope>
    <source>
        <strain evidence="11">CSL7508-lung</strain>
    </source>
</reference>
<evidence type="ECO:0000256" key="5">
    <source>
        <dbReference type="ARBA" id="ARBA00022989"/>
    </source>
</evidence>
<dbReference type="PROSITE" id="PS50893">
    <property type="entry name" value="ABC_TRANSPORTER_2"/>
    <property type="match status" value="1"/>
</dbReference>
<organism evidence="10 11">
    <name type="scientific">Streptococcus zalophi</name>
    <dbReference type="NCBI Taxonomy" id="640031"/>
    <lineage>
        <taxon>Bacteria</taxon>
        <taxon>Bacillati</taxon>
        <taxon>Bacillota</taxon>
        <taxon>Bacilli</taxon>
        <taxon>Lactobacillales</taxon>
        <taxon>Streptococcaceae</taxon>
        <taxon>Streptococcus</taxon>
    </lineage>
</organism>
<evidence type="ECO:0000259" key="8">
    <source>
        <dbReference type="PROSITE" id="PS50893"/>
    </source>
</evidence>
<accession>A0A934P963</accession>
<dbReference type="SUPFAM" id="SSF90123">
    <property type="entry name" value="ABC transporter transmembrane region"/>
    <property type="match status" value="1"/>
</dbReference>
<evidence type="ECO:0000256" key="7">
    <source>
        <dbReference type="SAM" id="Phobius"/>
    </source>
</evidence>
<name>A0A934P963_9STRE</name>
<dbReference type="InterPro" id="IPR003593">
    <property type="entry name" value="AAA+_ATPase"/>
</dbReference>
<dbReference type="AlphaFoldDB" id="A0A934P963"/>
<dbReference type="GO" id="GO:0005524">
    <property type="term" value="F:ATP binding"/>
    <property type="evidence" value="ECO:0007669"/>
    <property type="project" value="UniProtKB-KW"/>
</dbReference>
<dbReference type="SMART" id="SM00382">
    <property type="entry name" value="AAA"/>
    <property type="match status" value="1"/>
</dbReference>
<dbReference type="InterPro" id="IPR017871">
    <property type="entry name" value="ABC_transporter-like_CS"/>
</dbReference>
<dbReference type="Pfam" id="PF00005">
    <property type="entry name" value="ABC_tran"/>
    <property type="match status" value="1"/>
</dbReference>
<dbReference type="PANTHER" id="PTHR43394">
    <property type="entry name" value="ATP-DEPENDENT PERMEASE MDL1, MITOCHONDRIAL"/>
    <property type="match status" value="1"/>
</dbReference>
<dbReference type="Proteomes" id="UP000644875">
    <property type="component" value="Unassembled WGS sequence"/>
</dbReference>
<feature type="domain" description="ABC transmembrane type-1" evidence="9">
    <location>
        <begin position="22"/>
        <end position="300"/>
    </location>
</feature>